<evidence type="ECO:0000313" key="2">
    <source>
        <dbReference type="Proteomes" id="UP000683360"/>
    </source>
</evidence>
<protein>
    <submittedName>
        <fullName evidence="1">Uncharacterized protein</fullName>
    </submittedName>
</protein>
<evidence type="ECO:0000313" key="1">
    <source>
        <dbReference type="EMBL" id="CAG2229498.1"/>
    </source>
</evidence>
<sequence>MQTVRQSNYIEKTGFVDYNGVVIVDENAVSEIILGNPVKGFPLAVYQFVHNEKYFHLGCKFFDRPTEAMLEEINEIRRKGEDDRKFMLQYAILVYIAINENCINLDNSSNITELKNMIEAIYERTVKLKQNNISDTVKELKGSYLVNTSGQNHRIYSLHHQMLLESVVLSFAQVDEENINKIIPLLSCSFVLKMVKPTSYNEKEGDVVLRISTDSYKLLANRIVEIYMTKLRDVHSFVRSLNDSEIFQQDGLLLLSYLLEAFEKEDNKDKHTENMMKSGSIYTLVVHLKNKQRFLTTLLGISAVKSDTTFEMYTFILQELKQIIKTSNDFCAVYEIRYALISSLYNICSNKDVRFVKATLDIVEENKIPVLLDQGISLSNIGFSRIGLFDDFDYCVRLDNTYIFLTFCIWKAYEVFNEPILEYLLSKYNEIQFDVPLFLEMIYTKDWIGTESLLSYKPLEWMVNRFADQNVVKSDFILKTACQCKLFDTVVYLASSKSFDAYSSLEIFLDDFELTRSSDLSRNKNLFNFLWSKINSASIDLTPIVISILKKTRTHVIPEYVYNAILPVCLNKKSLLTLACKNAHFYLASIIMEKATS</sequence>
<reference evidence="1" key="1">
    <citation type="submission" date="2021-03" db="EMBL/GenBank/DDBJ databases">
        <authorList>
            <person name="Bekaert M."/>
        </authorList>
    </citation>
    <scope>NUCLEOTIDE SEQUENCE</scope>
</reference>
<proteinExistence type="predicted"/>
<keyword evidence="2" id="KW-1185">Reference proteome</keyword>
<dbReference type="AlphaFoldDB" id="A0A8S3TKS9"/>
<organism evidence="1 2">
    <name type="scientific">Mytilus edulis</name>
    <name type="common">Blue mussel</name>
    <dbReference type="NCBI Taxonomy" id="6550"/>
    <lineage>
        <taxon>Eukaryota</taxon>
        <taxon>Metazoa</taxon>
        <taxon>Spiralia</taxon>
        <taxon>Lophotrochozoa</taxon>
        <taxon>Mollusca</taxon>
        <taxon>Bivalvia</taxon>
        <taxon>Autobranchia</taxon>
        <taxon>Pteriomorphia</taxon>
        <taxon>Mytilida</taxon>
        <taxon>Mytiloidea</taxon>
        <taxon>Mytilidae</taxon>
        <taxon>Mytilinae</taxon>
        <taxon>Mytilus</taxon>
    </lineage>
</organism>
<comment type="caution">
    <text evidence="1">The sequence shown here is derived from an EMBL/GenBank/DDBJ whole genome shotgun (WGS) entry which is preliminary data.</text>
</comment>
<name>A0A8S3TKS9_MYTED</name>
<gene>
    <name evidence="1" type="ORF">MEDL_42397</name>
</gene>
<dbReference type="OrthoDB" id="6149069at2759"/>
<dbReference type="EMBL" id="CAJPWZ010002027">
    <property type="protein sequence ID" value="CAG2229498.1"/>
    <property type="molecule type" value="Genomic_DNA"/>
</dbReference>
<accession>A0A8S3TKS9</accession>
<dbReference type="Proteomes" id="UP000683360">
    <property type="component" value="Unassembled WGS sequence"/>
</dbReference>